<dbReference type="EMBL" id="FZNQ01000039">
    <property type="protein sequence ID" value="SNR69009.1"/>
    <property type="molecule type" value="Genomic_DNA"/>
</dbReference>
<dbReference type="Pfam" id="PF00753">
    <property type="entry name" value="Lactamase_B"/>
    <property type="match status" value="1"/>
</dbReference>
<evidence type="ECO:0000313" key="3">
    <source>
        <dbReference type="EMBL" id="SNR69009.1"/>
    </source>
</evidence>
<dbReference type="PANTHER" id="PTHR30619">
    <property type="entry name" value="DNA INTERNALIZATION/COMPETENCE PROTEIN COMEC/REC2"/>
    <property type="match status" value="1"/>
</dbReference>
<proteinExistence type="predicted"/>
<organism evidence="3 4">
    <name type="scientific">Halorubrum vacuolatum</name>
    <name type="common">Natronobacterium vacuolatum</name>
    <dbReference type="NCBI Taxonomy" id="63740"/>
    <lineage>
        <taxon>Archaea</taxon>
        <taxon>Methanobacteriati</taxon>
        <taxon>Methanobacteriota</taxon>
        <taxon>Stenosarchaea group</taxon>
        <taxon>Halobacteria</taxon>
        <taxon>Halobacteriales</taxon>
        <taxon>Haloferacaceae</taxon>
        <taxon>Halorubrum</taxon>
    </lineage>
</organism>
<reference evidence="3 4" key="1">
    <citation type="submission" date="2017-06" db="EMBL/GenBank/DDBJ databases">
        <authorList>
            <person name="Kim H.J."/>
            <person name="Triplett B.A."/>
        </authorList>
    </citation>
    <scope>NUCLEOTIDE SEQUENCE [LARGE SCALE GENOMIC DNA]</scope>
    <source>
        <strain evidence="3 4">DSM 8800</strain>
    </source>
</reference>
<feature type="region of interest" description="Disordered" evidence="1">
    <location>
        <begin position="346"/>
        <end position="382"/>
    </location>
</feature>
<dbReference type="InterPro" id="IPR001279">
    <property type="entry name" value="Metallo-B-lactamas"/>
</dbReference>
<dbReference type="InterPro" id="IPR035681">
    <property type="entry name" value="ComA-like_MBL"/>
</dbReference>
<dbReference type="Gene3D" id="3.60.15.10">
    <property type="entry name" value="Ribonuclease Z/Hydroxyacylglutathione hydrolase-like"/>
    <property type="match status" value="1"/>
</dbReference>
<name>A0A238YF67_HALVU</name>
<feature type="domain" description="Metallo-beta-lactamase" evidence="2">
    <location>
        <begin position="86"/>
        <end position="289"/>
    </location>
</feature>
<dbReference type="RefSeq" id="WP_089386042.1">
    <property type="nucleotide sequence ID" value="NZ_FZNQ01000039.1"/>
</dbReference>
<feature type="compositionally biased region" description="Polar residues" evidence="1">
    <location>
        <begin position="373"/>
        <end position="382"/>
    </location>
</feature>
<accession>A0A238YF67</accession>
<dbReference type="OrthoDB" id="3327at2157"/>
<protein>
    <submittedName>
        <fullName evidence="3">Competence protein ComEC</fullName>
    </submittedName>
</protein>
<keyword evidence="4" id="KW-1185">Reference proteome</keyword>
<evidence type="ECO:0000259" key="2">
    <source>
        <dbReference type="SMART" id="SM00849"/>
    </source>
</evidence>
<feature type="region of interest" description="Disordered" evidence="1">
    <location>
        <begin position="22"/>
        <end position="78"/>
    </location>
</feature>
<sequence length="382" mass="40868">MKRSVLLVSVILVVLLAGCAGLPGDNGTTADDDRDDSTPEEDAPTTADDAEEDPDSGDTDDPADDEGETPATAEGDLEIHHIDVGQADATLLITPAGETVLIDTGDFRQRGAGVIEYLEDQDIDRIDHLVATHAHADHIGGHDAVIEWAETEGDGIGAAYDSGVPHTTRTYERYLDAIEEYDVDLFTVEEGDELPIDGDLDALVVNPPAGDSGSNLHYNSVSLVFEFGEFTYLTTGDAERDAEERMIDEWAGELDADMYQAGHHGSRTSSTPAFLDVVTPEVVIISSAYESQYGHPHDEVLDAFADRNVETYWTGVHGDVVVTANGTGDIDIATTEAFSTDAADLRAEKPSDDQQSIEQPLIGNAPLGHSPDYTPQQEASIG</sequence>
<evidence type="ECO:0000313" key="4">
    <source>
        <dbReference type="Proteomes" id="UP000198397"/>
    </source>
</evidence>
<dbReference type="Proteomes" id="UP000198397">
    <property type="component" value="Unassembled WGS sequence"/>
</dbReference>
<dbReference type="AlphaFoldDB" id="A0A238YF67"/>
<evidence type="ECO:0000256" key="1">
    <source>
        <dbReference type="SAM" id="MobiDB-lite"/>
    </source>
</evidence>
<dbReference type="InterPro" id="IPR052159">
    <property type="entry name" value="Competence_DNA_uptake"/>
</dbReference>
<dbReference type="CDD" id="cd07731">
    <property type="entry name" value="ComA-like_MBL-fold"/>
    <property type="match status" value="1"/>
</dbReference>
<dbReference type="SMART" id="SM00849">
    <property type="entry name" value="Lactamase_B"/>
    <property type="match status" value="1"/>
</dbReference>
<gene>
    <name evidence="3" type="ORF">SAMN06264855_1393</name>
</gene>
<dbReference type="SUPFAM" id="SSF56281">
    <property type="entry name" value="Metallo-hydrolase/oxidoreductase"/>
    <property type="match status" value="1"/>
</dbReference>
<dbReference type="InterPro" id="IPR036866">
    <property type="entry name" value="RibonucZ/Hydroxyglut_hydro"/>
</dbReference>
<dbReference type="PANTHER" id="PTHR30619:SF1">
    <property type="entry name" value="RECOMBINATION PROTEIN 2"/>
    <property type="match status" value="1"/>
</dbReference>
<feature type="compositionally biased region" description="Acidic residues" evidence="1">
    <location>
        <begin position="30"/>
        <end position="68"/>
    </location>
</feature>
<dbReference type="PROSITE" id="PS51257">
    <property type="entry name" value="PROKAR_LIPOPROTEIN"/>
    <property type="match status" value="1"/>
</dbReference>